<name>A0AAD3HA72_9STRA</name>
<reference evidence="2 3" key="1">
    <citation type="journal article" date="2021" name="Sci. Rep.">
        <title>The genome of the diatom Chaetoceros tenuissimus carries an ancient integrated fragment of an extant virus.</title>
        <authorList>
            <person name="Hongo Y."/>
            <person name="Kimura K."/>
            <person name="Takaki Y."/>
            <person name="Yoshida Y."/>
            <person name="Baba S."/>
            <person name="Kobayashi G."/>
            <person name="Nagasaki K."/>
            <person name="Hano T."/>
            <person name="Tomaru Y."/>
        </authorList>
    </citation>
    <scope>NUCLEOTIDE SEQUENCE [LARGE SCALE GENOMIC DNA]</scope>
    <source>
        <strain evidence="2 3">NIES-3715</strain>
    </source>
</reference>
<feature type="transmembrane region" description="Helical" evidence="1">
    <location>
        <begin position="91"/>
        <end position="110"/>
    </location>
</feature>
<organism evidence="2 3">
    <name type="scientific">Chaetoceros tenuissimus</name>
    <dbReference type="NCBI Taxonomy" id="426638"/>
    <lineage>
        <taxon>Eukaryota</taxon>
        <taxon>Sar</taxon>
        <taxon>Stramenopiles</taxon>
        <taxon>Ochrophyta</taxon>
        <taxon>Bacillariophyta</taxon>
        <taxon>Coscinodiscophyceae</taxon>
        <taxon>Chaetocerotophycidae</taxon>
        <taxon>Chaetocerotales</taxon>
        <taxon>Chaetocerotaceae</taxon>
        <taxon>Chaetoceros</taxon>
    </lineage>
</organism>
<feature type="transmembrane region" description="Helical" evidence="1">
    <location>
        <begin position="64"/>
        <end position="85"/>
    </location>
</feature>
<evidence type="ECO:0000313" key="2">
    <source>
        <dbReference type="EMBL" id="GFH56090.1"/>
    </source>
</evidence>
<keyword evidence="3" id="KW-1185">Reference proteome</keyword>
<sequence>MMQKIQMQEIQIEGQKEFTSKYTIDRKLHDSLANHLLPNEWTDFCNNIDYVLLKCKPSLLKKRFTYIMMGLYFLVFVVGLTYLNASHLSKLAMVLVVIMFIMCWIMVFLFQRSIRKVVQEDLQKMCIEESKRFKSLSFRVRKRYSRSETLNITQKEASPSSSNRGSSFDLVRLSLTDRFRRSSSNERDQEQLPRGKGFYYIECRIKASDEESISIDGTPPVIATASILPPSKARTDRGLAWAPQFSLDSSPVQRLSDLERAKSFLTAKEFEQKREEIISQL</sequence>
<comment type="caution">
    <text evidence="2">The sequence shown here is derived from an EMBL/GenBank/DDBJ whole genome shotgun (WGS) entry which is preliminary data.</text>
</comment>
<dbReference type="Proteomes" id="UP001054902">
    <property type="component" value="Unassembled WGS sequence"/>
</dbReference>
<proteinExistence type="predicted"/>
<accession>A0AAD3HA72</accession>
<keyword evidence="1" id="KW-0812">Transmembrane</keyword>
<keyword evidence="1" id="KW-1133">Transmembrane helix</keyword>
<gene>
    <name evidence="2" type="ORF">CTEN210_12566</name>
</gene>
<evidence type="ECO:0000256" key="1">
    <source>
        <dbReference type="SAM" id="Phobius"/>
    </source>
</evidence>
<keyword evidence="1" id="KW-0472">Membrane</keyword>
<protein>
    <submittedName>
        <fullName evidence="2">Uncharacterized protein</fullName>
    </submittedName>
</protein>
<dbReference type="AlphaFoldDB" id="A0AAD3HA72"/>
<evidence type="ECO:0000313" key="3">
    <source>
        <dbReference type="Proteomes" id="UP001054902"/>
    </source>
</evidence>
<dbReference type="EMBL" id="BLLK01000051">
    <property type="protein sequence ID" value="GFH56090.1"/>
    <property type="molecule type" value="Genomic_DNA"/>
</dbReference>